<proteinExistence type="predicted"/>
<dbReference type="SUPFAM" id="SSF55785">
    <property type="entry name" value="PYP-like sensor domain (PAS domain)"/>
    <property type="match status" value="2"/>
</dbReference>
<dbReference type="PROSITE" id="PS50112">
    <property type="entry name" value="PAS"/>
    <property type="match status" value="2"/>
</dbReference>
<evidence type="ECO:0000313" key="3">
    <source>
        <dbReference type="Proteomes" id="UP000644507"/>
    </source>
</evidence>
<dbReference type="Gene3D" id="3.30.450.20">
    <property type="entry name" value="PAS domain"/>
    <property type="match status" value="2"/>
</dbReference>
<dbReference type="InterPro" id="IPR013767">
    <property type="entry name" value="PAS_fold"/>
</dbReference>
<organism evidence="2 3">
    <name type="scientific">Roseibacillus persicicus</name>
    <dbReference type="NCBI Taxonomy" id="454148"/>
    <lineage>
        <taxon>Bacteria</taxon>
        <taxon>Pseudomonadati</taxon>
        <taxon>Verrucomicrobiota</taxon>
        <taxon>Verrucomicrobiia</taxon>
        <taxon>Verrucomicrobiales</taxon>
        <taxon>Verrucomicrobiaceae</taxon>
        <taxon>Roseibacillus</taxon>
    </lineage>
</organism>
<dbReference type="RefSeq" id="WP_229809428.1">
    <property type="nucleotide sequence ID" value="NZ_BMXI01000005.1"/>
</dbReference>
<comment type="caution">
    <text evidence="2">The sequence shown here is derived from an EMBL/GenBank/DDBJ whole genome shotgun (WGS) entry which is preliminary data.</text>
</comment>
<evidence type="ECO:0000313" key="2">
    <source>
        <dbReference type="EMBL" id="GHC49452.1"/>
    </source>
</evidence>
<dbReference type="EMBL" id="BMXI01000005">
    <property type="protein sequence ID" value="GHC49452.1"/>
    <property type="molecule type" value="Genomic_DNA"/>
</dbReference>
<dbReference type="PANTHER" id="PTHR44757:SF2">
    <property type="entry name" value="BIOFILM ARCHITECTURE MAINTENANCE PROTEIN MBAA"/>
    <property type="match status" value="1"/>
</dbReference>
<dbReference type="PANTHER" id="PTHR44757">
    <property type="entry name" value="DIGUANYLATE CYCLASE DGCP"/>
    <property type="match status" value="1"/>
</dbReference>
<protein>
    <recommendedName>
        <fullName evidence="1">PAS domain-containing protein</fullName>
    </recommendedName>
</protein>
<feature type="domain" description="PAS" evidence="1">
    <location>
        <begin position="224"/>
        <end position="294"/>
    </location>
</feature>
<dbReference type="AlphaFoldDB" id="A0A918TIQ2"/>
<dbReference type="Pfam" id="PF00989">
    <property type="entry name" value="PAS"/>
    <property type="match status" value="1"/>
</dbReference>
<name>A0A918TIQ2_9BACT</name>
<dbReference type="CDD" id="cd00130">
    <property type="entry name" value="PAS"/>
    <property type="match status" value="2"/>
</dbReference>
<dbReference type="InterPro" id="IPR035965">
    <property type="entry name" value="PAS-like_dom_sf"/>
</dbReference>
<feature type="domain" description="PAS" evidence="1">
    <location>
        <begin position="101"/>
        <end position="171"/>
    </location>
</feature>
<gene>
    <name evidence="2" type="ORF">GCM10007100_14270</name>
</gene>
<keyword evidence="3" id="KW-1185">Reference proteome</keyword>
<dbReference type="NCBIfam" id="TIGR00229">
    <property type="entry name" value="sensory_box"/>
    <property type="match status" value="2"/>
</dbReference>
<dbReference type="GO" id="GO:0006355">
    <property type="term" value="P:regulation of DNA-templated transcription"/>
    <property type="evidence" value="ECO:0007669"/>
    <property type="project" value="InterPro"/>
</dbReference>
<reference evidence="2" key="2">
    <citation type="submission" date="2020-09" db="EMBL/GenBank/DDBJ databases">
        <authorList>
            <person name="Sun Q."/>
            <person name="Kim S."/>
        </authorList>
    </citation>
    <scope>NUCLEOTIDE SEQUENCE</scope>
    <source>
        <strain evidence="2">KCTC 12988</strain>
    </source>
</reference>
<dbReference type="SMART" id="SM00091">
    <property type="entry name" value="PAS"/>
    <property type="match status" value="2"/>
</dbReference>
<accession>A0A918TIQ2</accession>
<sequence length="342" mass="38260">MNLEYLVCSLGPSAKQNIAKLIELGPKFLHCQSVEIFTDQTGSTSPEADSETIVEPYGHSHKSLVVRTSNTSPDAGRLAAYKNLLNQQETRIRDVERMSSLKKYTKALFESCPDGILVTDESGYILDANRAMVMLTRMSREKLMGLRASKLTNAKGRSQVMKAIRYLKTNNRARFDCRIRFGSGNGVPTSISIRDFVFQGQGLLLATIRDLSYLEEEVNQCKTYEKSLSRSITNATDAFIRYDQFGRITEANPYTEVLTGHLVEHLVGKPVDDLLSNSSLKAFRKSVAQLQKTGYSTFFCEIAKPDGTKIPSRAALMQLEHEGEVFCRLFLQDLRSLSAEQG</sequence>
<evidence type="ECO:0000259" key="1">
    <source>
        <dbReference type="PROSITE" id="PS50112"/>
    </source>
</evidence>
<dbReference type="Proteomes" id="UP000644507">
    <property type="component" value="Unassembled WGS sequence"/>
</dbReference>
<dbReference type="InterPro" id="IPR052155">
    <property type="entry name" value="Biofilm_reg_signaling"/>
</dbReference>
<dbReference type="Pfam" id="PF13426">
    <property type="entry name" value="PAS_9"/>
    <property type="match status" value="1"/>
</dbReference>
<reference evidence="2" key="1">
    <citation type="journal article" date="2014" name="Int. J. Syst. Evol. Microbiol.">
        <title>Complete genome sequence of Corynebacterium casei LMG S-19264T (=DSM 44701T), isolated from a smear-ripened cheese.</title>
        <authorList>
            <consortium name="US DOE Joint Genome Institute (JGI-PGF)"/>
            <person name="Walter F."/>
            <person name="Albersmeier A."/>
            <person name="Kalinowski J."/>
            <person name="Ruckert C."/>
        </authorList>
    </citation>
    <scope>NUCLEOTIDE SEQUENCE</scope>
    <source>
        <strain evidence="2">KCTC 12988</strain>
    </source>
</reference>
<dbReference type="InterPro" id="IPR000014">
    <property type="entry name" value="PAS"/>
</dbReference>